<reference evidence="2 3" key="2">
    <citation type="submission" date="2013-05" db="EMBL/GenBank/DDBJ databases">
        <authorList>
            <person name="Sibley D."/>
            <person name="Venepally P."/>
            <person name="Karamycheva S."/>
            <person name="Hadjithomas M."/>
            <person name="Khan A."/>
            <person name="Brunk B."/>
            <person name="Roos D."/>
            <person name="Caler E."/>
            <person name="Lorenzi H."/>
        </authorList>
    </citation>
    <scope>NUCLEOTIDE SEQUENCE [LARGE SCALE GENOMIC DNA]</scope>
    <source>
        <strain evidence="2 3">GT1</strain>
    </source>
</reference>
<feature type="compositionally biased region" description="Basic residues" evidence="1">
    <location>
        <begin position="42"/>
        <end position="53"/>
    </location>
</feature>
<name>S7UUJ0_TOXGG</name>
<sequence length="105" mass="12686">MRERGRACRESQAGEGEEKPRRTRGTKNRKAAIKQNSQDLRARRRLGKLRKARERQEASRWRFRGRTEIIRQSRSRRQVKTRRTKVRGTTRNRRRNIIMQLDTEG</sequence>
<evidence type="ECO:0000313" key="2">
    <source>
        <dbReference type="EMBL" id="EPR61581.1"/>
    </source>
</evidence>
<dbReference type="Proteomes" id="UP000005641">
    <property type="component" value="Unassembled WGS sequence"/>
</dbReference>
<dbReference type="EMBL" id="AAQM03000128">
    <property type="protein sequence ID" value="EPR61581.1"/>
    <property type="molecule type" value="Genomic_DNA"/>
</dbReference>
<proteinExistence type="predicted"/>
<reference evidence="2 3" key="1">
    <citation type="submission" date="2006-05" db="EMBL/GenBank/DDBJ databases">
        <authorList>
            <person name="Paulsen I."/>
        </authorList>
    </citation>
    <scope>NUCLEOTIDE SEQUENCE [LARGE SCALE GENOMIC DNA]</scope>
    <source>
        <strain evidence="2 3">GT1</strain>
    </source>
</reference>
<protein>
    <submittedName>
        <fullName evidence="2">Uncharacterized protein</fullName>
    </submittedName>
</protein>
<evidence type="ECO:0000313" key="3">
    <source>
        <dbReference type="Proteomes" id="UP000005641"/>
    </source>
</evidence>
<accession>S7UUJ0</accession>
<evidence type="ECO:0000256" key="1">
    <source>
        <dbReference type="SAM" id="MobiDB-lite"/>
    </source>
</evidence>
<feature type="compositionally biased region" description="Basic residues" evidence="1">
    <location>
        <begin position="21"/>
        <end position="32"/>
    </location>
</feature>
<feature type="region of interest" description="Disordered" evidence="1">
    <location>
        <begin position="1"/>
        <end position="58"/>
    </location>
</feature>
<gene>
    <name evidence="2" type="ORF">TGGT1_409280</name>
</gene>
<organism evidence="2 3">
    <name type="scientific">Toxoplasma gondii (strain ATCC 50853 / GT1)</name>
    <dbReference type="NCBI Taxonomy" id="507601"/>
    <lineage>
        <taxon>Eukaryota</taxon>
        <taxon>Sar</taxon>
        <taxon>Alveolata</taxon>
        <taxon>Apicomplexa</taxon>
        <taxon>Conoidasida</taxon>
        <taxon>Coccidia</taxon>
        <taxon>Eucoccidiorida</taxon>
        <taxon>Eimeriorina</taxon>
        <taxon>Sarcocystidae</taxon>
        <taxon>Toxoplasma</taxon>
    </lineage>
</organism>
<dbReference type="VEuPathDB" id="ToxoDB:TGGT1_409280"/>
<dbReference type="AlphaFoldDB" id="S7UUJ0"/>
<comment type="caution">
    <text evidence="2">The sequence shown here is derived from an EMBL/GenBank/DDBJ whole genome shotgun (WGS) entry which is preliminary data.</text>
</comment>